<dbReference type="STRING" id="338966.Ppro_3521"/>
<dbReference type="GO" id="GO:0008047">
    <property type="term" value="F:enzyme activator activity"/>
    <property type="evidence" value="ECO:0007669"/>
    <property type="project" value="InterPro"/>
</dbReference>
<keyword evidence="4" id="KW-0378">Hydrolase</keyword>
<evidence type="ECO:0000256" key="2">
    <source>
        <dbReference type="ARBA" id="ARBA00022670"/>
    </source>
</evidence>
<dbReference type="PANTHER" id="PTHR30302">
    <property type="entry name" value="HYDROGENASE 1 MATURATION PROTEASE"/>
    <property type="match status" value="1"/>
</dbReference>
<dbReference type="CDD" id="cd06067">
    <property type="entry name" value="H2MP_MemB-H2evol"/>
    <property type="match status" value="1"/>
</dbReference>
<keyword evidence="3" id="KW-0064">Aspartyl protease</keyword>
<gene>
    <name evidence="5" type="ordered locus">Ppro_3521</name>
</gene>
<keyword evidence="6" id="KW-1185">Reference proteome</keyword>
<comment type="similarity">
    <text evidence="1">Belongs to the peptidase A31 family.</text>
</comment>
<organism evidence="5 6">
    <name type="scientific">Pelobacter propionicus (strain DSM 2379 / NBRC 103807 / OttBd1)</name>
    <dbReference type="NCBI Taxonomy" id="338966"/>
    <lineage>
        <taxon>Bacteria</taxon>
        <taxon>Pseudomonadati</taxon>
        <taxon>Thermodesulfobacteriota</taxon>
        <taxon>Desulfuromonadia</taxon>
        <taxon>Desulfuromonadales</taxon>
        <taxon>Desulfuromonadaceae</taxon>
        <taxon>Pelobacter</taxon>
    </lineage>
</organism>
<dbReference type="AlphaFoldDB" id="A1AUU3"/>
<dbReference type="RefSeq" id="WP_011737328.1">
    <property type="nucleotide sequence ID" value="NC_008609.1"/>
</dbReference>
<accession>A1AUU3</accession>
<dbReference type="GO" id="GO:0016485">
    <property type="term" value="P:protein processing"/>
    <property type="evidence" value="ECO:0007669"/>
    <property type="project" value="TreeGrafter"/>
</dbReference>
<reference evidence="5 6" key="1">
    <citation type="submission" date="2006-10" db="EMBL/GenBank/DDBJ databases">
        <title>Complete sequence of chromosome of Pelobacter propionicus DSM 2379.</title>
        <authorList>
            <consortium name="US DOE Joint Genome Institute"/>
            <person name="Copeland A."/>
            <person name="Lucas S."/>
            <person name="Lapidus A."/>
            <person name="Barry K."/>
            <person name="Detter J.C."/>
            <person name="Glavina del Rio T."/>
            <person name="Hammon N."/>
            <person name="Israni S."/>
            <person name="Dalin E."/>
            <person name="Tice H."/>
            <person name="Pitluck S."/>
            <person name="Saunders E."/>
            <person name="Brettin T."/>
            <person name="Bruce D."/>
            <person name="Han C."/>
            <person name="Tapia R."/>
            <person name="Schmutz J."/>
            <person name="Larimer F."/>
            <person name="Land M."/>
            <person name="Hauser L."/>
            <person name="Kyrpides N."/>
            <person name="Kim E."/>
            <person name="Lovley D."/>
            <person name="Richardson P."/>
        </authorList>
    </citation>
    <scope>NUCLEOTIDE SEQUENCE [LARGE SCALE GENOMIC DNA]</scope>
    <source>
        <strain evidence="6">DSM 2379 / NBRC 103807 / OttBd1</strain>
    </source>
</reference>
<dbReference type="Pfam" id="PF01750">
    <property type="entry name" value="HycI"/>
    <property type="match status" value="1"/>
</dbReference>
<protein>
    <submittedName>
        <fullName evidence="5">Hydrogenase 3 maturation peptidase Hycl, Aspartic peptidase, MEROPS family A31</fullName>
    </submittedName>
</protein>
<dbReference type="PRINTS" id="PR00446">
    <property type="entry name" value="HYDRGNUPTAKE"/>
</dbReference>
<evidence type="ECO:0000256" key="1">
    <source>
        <dbReference type="ARBA" id="ARBA00006814"/>
    </source>
</evidence>
<dbReference type="Gene3D" id="3.40.50.1450">
    <property type="entry name" value="HybD-like"/>
    <property type="match status" value="1"/>
</dbReference>
<evidence type="ECO:0000256" key="4">
    <source>
        <dbReference type="ARBA" id="ARBA00022801"/>
    </source>
</evidence>
<dbReference type="InterPro" id="IPR004420">
    <property type="entry name" value="Pept_A31_hyd_mat_HycI"/>
</dbReference>
<proteinExistence type="inferred from homology"/>
<dbReference type="GO" id="GO:0004190">
    <property type="term" value="F:aspartic-type endopeptidase activity"/>
    <property type="evidence" value="ECO:0007669"/>
    <property type="project" value="UniProtKB-KW"/>
</dbReference>
<dbReference type="KEGG" id="ppd:Ppro_3521"/>
<dbReference type="eggNOG" id="COG0680">
    <property type="taxonomic scope" value="Bacteria"/>
</dbReference>
<evidence type="ECO:0000313" key="5">
    <source>
        <dbReference type="EMBL" id="ABL01114.1"/>
    </source>
</evidence>
<dbReference type="InterPro" id="IPR000671">
    <property type="entry name" value="Peptidase_A31"/>
</dbReference>
<evidence type="ECO:0000256" key="3">
    <source>
        <dbReference type="ARBA" id="ARBA00022750"/>
    </source>
</evidence>
<dbReference type="MEROPS" id="A31.003"/>
<keyword evidence="2" id="KW-0645">Protease</keyword>
<sequence>MKTSLKSRLEGCERLALLGIGSELCADDGAGILLVRSLRSLICRQPFNSIAFEGFEGGNAPENATGFIAAFKPTHIVLVDAAEIGAAVGEFREILPHEIPDTCFSTHTLPLKIIVDYLGRVTGAIVSVIGIQPANLDFGNSPTPEVRKGVRRLMRLLHTVMGECDRATPRKPVLESATFDGETLSHGQG</sequence>
<dbReference type="Proteomes" id="UP000006732">
    <property type="component" value="Chromosome"/>
</dbReference>
<dbReference type="EMBL" id="CP000482">
    <property type="protein sequence ID" value="ABL01114.1"/>
    <property type="molecule type" value="Genomic_DNA"/>
</dbReference>
<evidence type="ECO:0000313" key="6">
    <source>
        <dbReference type="Proteomes" id="UP000006732"/>
    </source>
</evidence>
<dbReference type="SUPFAM" id="SSF53163">
    <property type="entry name" value="HybD-like"/>
    <property type="match status" value="1"/>
</dbReference>
<dbReference type="NCBIfam" id="TIGR00072">
    <property type="entry name" value="hydrog_prot"/>
    <property type="match status" value="1"/>
</dbReference>
<dbReference type="PANTHER" id="PTHR30302:SF1">
    <property type="entry name" value="HYDROGENASE 2 MATURATION PROTEASE"/>
    <property type="match status" value="1"/>
</dbReference>
<dbReference type="InterPro" id="IPR023430">
    <property type="entry name" value="Pept_HybD-like_dom_sf"/>
</dbReference>
<dbReference type="HOGENOM" id="CLU_099037_4_1_7"/>
<name>A1AUU3_PELPD</name>